<gene>
    <name evidence="2" type="ORF">BN85401450</name>
</gene>
<dbReference type="PANTHER" id="PTHR41283">
    <property type="entry name" value="AMINOGLYCOSIDE PHOSPHOTRANSFERASE"/>
    <property type="match status" value="1"/>
</dbReference>
<dbReference type="RefSeq" id="WP_026654669.1">
    <property type="nucleotide sequence ID" value="NC_022538.1"/>
</dbReference>
<dbReference type="HOGENOM" id="CLU_078715_0_0_14"/>
<evidence type="ECO:0000259" key="1">
    <source>
        <dbReference type="Pfam" id="PF01636"/>
    </source>
</evidence>
<dbReference type="AlphaFoldDB" id="U4KJU2"/>
<dbReference type="Pfam" id="PF01636">
    <property type="entry name" value="APH"/>
    <property type="match status" value="1"/>
</dbReference>
<feature type="domain" description="Aminoglycoside phosphotransferase" evidence="1">
    <location>
        <begin position="14"/>
        <end position="206"/>
    </location>
</feature>
<dbReference type="InterPro" id="IPR002575">
    <property type="entry name" value="Aminoglycoside_PTrfase"/>
</dbReference>
<dbReference type="STRING" id="1318466.BN85401450"/>
<keyword evidence="3" id="KW-1185">Reference proteome</keyword>
<protein>
    <submittedName>
        <fullName evidence="2">Aminoglycoside phosphotransferase</fullName>
    </submittedName>
</protein>
<dbReference type="OrthoDB" id="9803871at2"/>
<dbReference type="Gene3D" id="3.90.1200.10">
    <property type="match status" value="1"/>
</dbReference>
<dbReference type="PANTHER" id="PTHR41283:SF1">
    <property type="entry name" value="AMINOGLYCOSIDE PHOSPHOTRANSFERASE DOMAIN-CONTAINING PROTEIN"/>
    <property type="match status" value="1"/>
</dbReference>
<organism evidence="2 3">
    <name type="scientific">Alteracholeplasma palmae (strain ATCC 49389 / J233)</name>
    <name type="common">Acholeplasma palmae</name>
    <dbReference type="NCBI Taxonomy" id="1318466"/>
    <lineage>
        <taxon>Bacteria</taxon>
        <taxon>Bacillati</taxon>
        <taxon>Mycoplasmatota</taxon>
        <taxon>Mollicutes</taxon>
        <taxon>Acholeplasmatales</taxon>
        <taxon>Acholeplasmataceae</taxon>
        <taxon>Acholeplasma</taxon>
    </lineage>
</organism>
<evidence type="ECO:0000313" key="2">
    <source>
        <dbReference type="EMBL" id="CCV63722.1"/>
    </source>
</evidence>
<dbReference type="Proteomes" id="UP000032740">
    <property type="component" value="Chromosome"/>
</dbReference>
<dbReference type="GO" id="GO:0016740">
    <property type="term" value="F:transferase activity"/>
    <property type="evidence" value="ECO:0007669"/>
    <property type="project" value="UniProtKB-KW"/>
</dbReference>
<accession>U4KJU2</accession>
<evidence type="ECO:0000313" key="3">
    <source>
        <dbReference type="Proteomes" id="UP000032740"/>
    </source>
</evidence>
<dbReference type="EMBL" id="FO681347">
    <property type="protein sequence ID" value="CCV63722.1"/>
    <property type="molecule type" value="Genomic_DNA"/>
</dbReference>
<reference evidence="2 3" key="1">
    <citation type="journal article" date="2013" name="J. Mol. Microbiol. Biotechnol.">
        <title>Analysis of the Complete Genomes of Acholeplasma brassicae , A. palmae and A. laidlawii and Their Comparison to the Obligate Parasites from ' Candidatus Phytoplasma'.</title>
        <authorList>
            <person name="Kube M."/>
            <person name="Siewert C."/>
            <person name="Migdoll A.M."/>
            <person name="Duduk B."/>
            <person name="Holz S."/>
            <person name="Rabus R."/>
            <person name="Seemuller E."/>
            <person name="Mitrovic J."/>
            <person name="Muller I."/>
            <person name="Buttner C."/>
            <person name="Reinhardt R."/>
        </authorList>
    </citation>
    <scope>NUCLEOTIDE SEQUENCE [LARGE SCALE GENOMIC DNA]</scope>
    <source>
        <strain evidence="2 3">J233</strain>
    </source>
</reference>
<dbReference type="InterPro" id="IPR011009">
    <property type="entry name" value="Kinase-like_dom_sf"/>
</dbReference>
<name>U4KJU2_ALTPJ</name>
<proteinExistence type="predicted"/>
<keyword evidence="2" id="KW-0808">Transferase</keyword>
<dbReference type="SUPFAM" id="SSF56112">
    <property type="entry name" value="Protein kinase-like (PK-like)"/>
    <property type="match status" value="1"/>
</dbReference>
<dbReference type="KEGG" id="apal:BN85401450"/>
<sequence>MNLALYKEFDEYKDIKEINKGWSNDFKYIATFSNKKVIIRISDIKYYEKRKQQYEYLKILNNKNLNIPRTIAFGILDNQYVYTILTYLEGEDANDIITSYSEEKQYQLGIQAGNILKEINNTKITRNKKTWYQRYQTKIANKIEKSKEYQSIIPEYHRIINYIYQNMALVKYRRDFLCHTDFHLGNMVIYNEQIYVIDFDKMGLEDNYGEFKPFIWNVMKSIPFQNGLINSYFNNKVPDQFFKVLALYAAESIISHIPWAHGFNEKEVLVALEVANQTLSYFDNFNQYIPTWYKDYQYE</sequence>